<reference evidence="3" key="1">
    <citation type="submission" date="2020-04" db="EMBL/GenBank/DDBJ databases">
        <authorList>
            <person name="Zhang T."/>
        </authorList>
    </citation>
    <scope>NUCLEOTIDE SEQUENCE</scope>
    <source>
        <strain evidence="3">HKST-UBA01</strain>
    </source>
</reference>
<dbReference type="InterPro" id="IPR038078">
    <property type="entry name" value="PhoU-like_sf"/>
</dbReference>
<dbReference type="InterPro" id="IPR028366">
    <property type="entry name" value="PhoU"/>
</dbReference>
<dbReference type="EMBL" id="JAGQHR010000235">
    <property type="protein sequence ID" value="MCA9727779.1"/>
    <property type="molecule type" value="Genomic_DNA"/>
</dbReference>
<dbReference type="AlphaFoldDB" id="A0A956LYB9"/>
<name>A0A956LYB9_UNCEI</name>
<sequence>MLIQEGIDANLRFLILEVRKQLIETEQLLDRPSGSASARVRAKDDYIDNLKTVIQRKCFQIASEIARDNRPTVDLLKAIDVVAVNLERIADFCENVVSQSRYLQEPDVLRPAETAPFFAELREGLELIEPALFERDVRRALRICRIEARVDELYLEVFHKILHQLEGGQPQAQSLVTALFIFRYLERMGDSLLNIGEAVLSAFLGERIKVDQYQALGHSLEESSLGSSIGGVRLEAMKETRSGSRVDRVRSAPGETQSKSAIFKDGTLHKLVDERESIARWKSIKPGLVPEVYSFHDHGDHGSILFEYLPGKSLEDLIMQGDPDEIRTGMQSVCSTLREVWTSTRKDQPVSAGFVSQIRQRLGEIYALHPEFDTPASGIGALSIPSFQDALARVEDLDHILQAPFRVYIHGDFNLDNVIYNRQTGEVHFIDLHRSREMDYVQDVSVFLVSNHRLPVFEAPIRKRIHEVILYFYDFACDFAERSGDTTFAVRLALGLARSFATSTRFVLDPRFARNMFLRARYLVQLLDGWDRSQLERFRVPKEVLLD</sequence>
<dbReference type="PANTHER" id="PTHR42930">
    <property type="entry name" value="PHOSPHATE-SPECIFIC TRANSPORT SYSTEM ACCESSORY PROTEIN PHOU"/>
    <property type="match status" value="1"/>
</dbReference>
<dbReference type="InterPro" id="IPR026022">
    <property type="entry name" value="PhoU_dom"/>
</dbReference>
<dbReference type="Proteomes" id="UP000697710">
    <property type="component" value="Unassembled WGS sequence"/>
</dbReference>
<evidence type="ECO:0000313" key="4">
    <source>
        <dbReference type="Proteomes" id="UP000697710"/>
    </source>
</evidence>
<evidence type="ECO:0000313" key="3">
    <source>
        <dbReference type="EMBL" id="MCA9727779.1"/>
    </source>
</evidence>
<dbReference type="Gene3D" id="1.20.58.220">
    <property type="entry name" value="Phosphate transport system protein phou homolog 2, domain 2"/>
    <property type="match status" value="1"/>
</dbReference>
<dbReference type="Pfam" id="PF01895">
    <property type="entry name" value="PhoU"/>
    <property type="match status" value="2"/>
</dbReference>
<dbReference type="SUPFAM" id="SSF109755">
    <property type="entry name" value="PhoU-like"/>
    <property type="match status" value="1"/>
</dbReference>
<feature type="domain" description="Aminoglycoside phosphotransferase" evidence="1">
    <location>
        <begin position="288"/>
        <end position="449"/>
    </location>
</feature>
<dbReference type="SUPFAM" id="SSF56112">
    <property type="entry name" value="Protein kinase-like (PK-like)"/>
    <property type="match status" value="1"/>
</dbReference>
<dbReference type="InterPro" id="IPR011009">
    <property type="entry name" value="Kinase-like_dom_sf"/>
</dbReference>
<reference evidence="3" key="2">
    <citation type="journal article" date="2021" name="Microbiome">
        <title>Successional dynamics and alternative stable states in a saline activated sludge microbial community over 9 years.</title>
        <authorList>
            <person name="Wang Y."/>
            <person name="Ye J."/>
            <person name="Ju F."/>
            <person name="Liu L."/>
            <person name="Boyd J.A."/>
            <person name="Deng Y."/>
            <person name="Parks D.H."/>
            <person name="Jiang X."/>
            <person name="Yin X."/>
            <person name="Woodcroft B.J."/>
            <person name="Tyson G.W."/>
            <person name="Hugenholtz P."/>
            <person name="Polz M.F."/>
            <person name="Zhang T."/>
        </authorList>
    </citation>
    <scope>NUCLEOTIDE SEQUENCE</scope>
    <source>
        <strain evidence="3">HKST-UBA01</strain>
    </source>
</reference>
<dbReference type="GO" id="GO:0045936">
    <property type="term" value="P:negative regulation of phosphate metabolic process"/>
    <property type="evidence" value="ECO:0007669"/>
    <property type="project" value="InterPro"/>
</dbReference>
<feature type="domain" description="PhoU" evidence="2">
    <location>
        <begin position="18"/>
        <end position="97"/>
    </location>
</feature>
<gene>
    <name evidence="3" type="ORF">KC729_08860</name>
</gene>
<dbReference type="Gene3D" id="3.90.1200.10">
    <property type="match status" value="1"/>
</dbReference>
<comment type="caution">
    <text evidence="3">The sequence shown here is derived from an EMBL/GenBank/DDBJ whole genome shotgun (WGS) entry which is preliminary data.</text>
</comment>
<evidence type="ECO:0000259" key="2">
    <source>
        <dbReference type="Pfam" id="PF01895"/>
    </source>
</evidence>
<dbReference type="GO" id="GO:0030643">
    <property type="term" value="P:intracellular phosphate ion homeostasis"/>
    <property type="evidence" value="ECO:0007669"/>
    <property type="project" value="InterPro"/>
</dbReference>
<evidence type="ECO:0000259" key="1">
    <source>
        <dbReference type="Pfam" id="PF01636"/>
    </source>
</evidence>
<organism evidence="3 4">
    <name type="scientific">Eiseniibacteriota bacterium</name>
    <dbReference type="NCBI Taxonomy" id="2212470"/>
    <lineage>
        <taxon>Bacteria</taxon>
        <taxon>Candidatus Eiseniibacteriota</taxon>
    </lineage>
</organism>
<proteinExistence type="predicted"/>
<accession>A0A956LYB9</accession>
<feature type="domain" description="PhoU" evidence="2">
    <location>
        <begin position="130"/>
        <end position="199"/>
    </location>
</feature>
<dbReference type="PANTHER" id="PTHR42930:SF3">
    <property type="entry name" value="PHOSPHATE-SPECIFIC TRANSPORT SYSTEM ACCESSORY PROTEIN PHOU"/>
    <property type="match status" value="1"/>
</dbReference>
<dbReference type="InterPro" id="IPR002575">
    <property type="entry name" value="Aminoglycoside_PTrfase"/>
</dbReference>
<dbReference type="Pfam" id="PF01636">
    <property type="entry name" value="APH"/>
    <property type="match status" value="1"/>
</dbReference>
<protein>
    <submittedName>
        <fullName evidence="3">Phosphotransferase</fullName>
    </submittedName>
</protein>